<evidence type="ECO:0000313" key="1">
    <source>
        <dbReference type="EMBL" id="KAL3498083.1"/>
    </source>
</evidence>
<evidence type="ECO:0000313" key="2">
    <source>
        <dbReference type="Proteomes" id="UP001630127"/>
    </source>
</evidence>
<keyword evidence="2" id="KW-1185">Reference proteome</keyword>
<accession>A0ABD2XTE0</accession>
<dbReference type="Proteomes" id="UP001630127">
    <property type="component" value="Unassembled WGS sequence"/>
</dbReference>
<comment type="caution">
    <text evidence="1">The sequence shown here is derived from an EMBL/GenBank/DDBJ whole genome shotgun (WGS) entry which is preliminary data.</text>
</comment>
<reference evidence="1 2" key="1">
    <citation type="submission" date="2024-11" db="EMBL/GenBank/DDBJ databases">
        <title>A near-complete genome assembly of Cinchona calisaya.</title>
        <authorList>
            <person name="Lian D.C."/>
            <person name="Zhao X.W."/>
            <person name="Wei L."/>
        </authorList>
    </citation>
    <scope>NUCLEOTIDE SEQUENCE [LARGE SCALE GENOMIC DNA]</scope>
    <source>
        <tissue evidence="1">Nenye</tissue>
    </source>
</reference>
<dbReference type="EMBL" id="JBJUIK010000017">
    <property type="protein sequence ID" value="KAL3498083.1"/>
    <property type="molecule type" value="Genomic_DNA"/>
</dbReference>
<proteinExistence type="predicted"/>
<name>A0ABD2XTE0_9GENT</name>
<dbReference type="AlphaFoldDB" id="A0ABD2XTE0"/>
<protein>
    <submittedName>
        <fullName evidence="1">Uncharacterized protein</fullName>
    </submittedName>
</protein>
<organism evidence="1 2">
    <name type="scientific">Cinchona calisaya</name>
    <dbReference type="NCBI Taxonomy" id="153742"/>
    <lineage>
        <taxon>Eukaryota</taxon>
        <taxon>Viridiplantae</taxon>
        <taxon>Streptophyta</taxon>
        <taxon>Embryophyta</taxon>
        <taxon>Tracheophyta</taxon>
        <taxon>Spermatophyta</taxon>
        <taxon>Magnoliopsida</taxon>
        <taxon>eudicotyledons</taxon>
        <taxon>Gunneridae</taxon>
        <taxon>Pentapetalae</taxon>
        <taxon>asterids</taxon>
        <taxon>lamiids</taxon>
        <taxon>Gentianales</taxon>
        <taxon>Rubiaceae</taxon>
        <taxon>Cinchonoideae</taxon>
        <taxon>Cinchoneae</taxon>
        <taxon>Cinchona</taxon>
    </lineage>
</organism>
<gene>
    <name evidence="1" type="ORF">ACH5RR_040815</name>
</gene>
<sequence length="75" mass="8601">MVQCDMRKKEVLMDLAGRFEEVRSPSVNWANVVHKSNKQELEMIMANELATPSVKEQKKPLTVSLLKMMQGLKNL</sequence>